<proteinExistence type="predicted"/>
<name>A0AA36A368_LACSI</name>
<evidence type="ECO:0000313" key="2">
    <source>
        <dbReference type="Proteomes" id="UP001177003"/>
    </source>
</evidence>
<protein>
    <submittedName>
        <fullName evidence="1">Uncharacterized protein</fullName>
    </submittedName>
</protein>
<accession>A0AA36A368</accession>
<keyword evidence="2" id="KW-1185">Reference proteome</keyword>
<organism evidence="1 2">
    <name type="scientific">Lactuca saligna</name>
    <name type="common">Willowleaf lettuce</name>
    <dbReference type="NCBI Taxonomy" id="75948"/>
    <lineage>
        <taxon>Eukaryota</taxon>
        <taxon>Viridiplantae</taxon>
        <taxon>Streptophyta</taxon>
        <taxon>Embryophyta</taxon>
        <taxon>Tracheophyta</taxon>
        <taxon>Spermatophyta</taxon>
        <taxon>Magnoliopsida</taxon>
        <taxon>eudicotyledons</taxon>
        <taxon>Gunneridae</taxon>
        <taxon>Pentapetalae</taxon>
        <taxon>asterids</taxon>
        <taxon>campanulids</taxon>
        <taxon>Asterales</taxon>
        <taxon>Asteraceae</taxon>
        <taxon>Cichorioideae</taxon>
        <taxon>Cichorieae</taxon>
        <taxon>Lactucinae</taxon>
        <taxon>Lactuca</taxon>
    </lineage>
</organism>
<dbReference type="AlphaFoldDB" id="A0AA36A368"/>
<reference evidence="1" key="1">
    <citation type="submission" date="2023-04" db="EMBL/GenBank/DDBJ databases">
        <authorList>
            <person name="Vijverberg K."/>
            <person name="Xiong W."/>
            <person name="Schranz E."/>
        </authorList>
    </citation>
    <scope>NUCLEOTIDE SEQUENCE</scope>
</reference>
<sequence length="149" mass="17497">MLFTSLNRKDSILCENEWEHKIQDLQKTIKVLILNDFIITIYKNRTLQRELMASFSTITIKLKDGGIKIGLSPWLEFRATFPSTWCSTFFHCGTSLSPSTREIFQKVAESKNDKTVIFLPMHRRRTRSNPIWLMVLPFFLFAVKYCKAK</sequence>
<evidence type="ECO:0000313" key="1">
    <source>
        <dbReference type="EMBL" id="CAI9303735.1"/>
    </source>
</evidence>
<gene>
    <name evidence="1" type="ORF">LSALG_LOCUS42153</name>
</gene>
<dbReference type="EMBL" id="OX465085">
    <property type="protein sequence ID" value="CAI9303735.1"/>
    <property type="molecule type" value="Genomic_DNA"/>
</dbReference>
<dbReference type="Proteomes" id="UP001177003">
    <property type="component" value="Chromosome 9"/>
</dbReference>